<feature type="signal peptide" evidence="8">
    <location>
        <begin position="1"/>
        <end position="40"/>
    </location>
</feature>
<evidence type="ECO:0000256" key="2">
    <source>
        <dbReference type="ARBA" id="ARBA00022448"/>
    </source>
</evidence>
<dbReference type="GO" id="GO:0005507">
    <property type="term" value="F:copper ion binding"/>
    <property type="evidence" value="ECO:0007669"/>
    <property type="project" value="InterPro"/>
</dbReference>
<sequence length="125" mass="13738">MGLFLQYGRSGAHRQYRCGLRVRTRALLAALALSFGPSVAAEVRIENFAFTPAHLTVKAGDTIVFVNRDQAPHSIIGAMGKEEIFHSPEQMDEDESFRVTLPRPGEVSFRCGLHSHMSGTISVIP</sequence>
<organism evidence="10 11">
    <name type="scientific">Methylosinus sporium</name>
    <dbReference type="NCBI Taxonomy" id="428"/>
    <lineage>
        <taxon>Bacteria</taxon>
        <taxon>Pseudomonadati</taxon>
        <taxon>Pseudomonadota</taxon>
        <taxon>Alphaproteobacteria</taxon>
        <taxon>Hyphomicrobiales</taxon>
        <taxon>Methylocystaceae</taxon>
        <taxon>Methylosinus</taxon>
    </lineage>
</organism>
<evidence type="ECO:0000313" key="10">
    <source>
        <dbReference type="EMBL" id="PWB94914.1"/>
    </source>
</evidence>
<keyword evidence="8" id="KW-0732">Signal</keyword>
<comment type="subcellular location">
    <subcellularLocation>
        <location evidence="1">Periplasm</location>
    </subcellularLocation>
</comment>
<protein>
    <recommendedName>
        <fullName evidence="9">Blue (type 1) copper domain-containing protein</fullName>
    </recommendedName>
</protein>
<evidence type="ECO:0000256" key="6">
    <source>
        <dbReference type="ARBA" id="ARBA00023008"/>
    </source>
</evidence>
<evidence type="ECO:0000256" key="1">
    <source>
        <dbReference type="ARBA" id="ARBA00004418"/>
    </source>
</evidence>
<dbReference type="Proteomes" id="UP000245137">
    <property type="component" value="Unassembled WGS sequence"/>
</dbReference>
<feature type="binding site" evidence="7">
    <location>
        <position position="73"/>
    </location>
    <ligand>
        <name>Cu cation</name>
        <dbReference type="ChEBI" id="CHEBI:23378"/>
    </ligand>
</feature>
<keyword evidence="11" id="KW-1185">Reference proteome</keyword>
<accession>A0A2U1STH6</accession>
<evidence type="ECO:0000256" key="5">
    <source>
        <dbReference type="ARBA" id="ARBA00022982"/>
    </source>
</evidence>
<proteinExistence type="predicted"/>
<dbReference type="SUPFAM" id="SSF49503">
    <property type="entry name" value="Cupredoxins"/>
    <property type="match status" value="1"/>
</dbReference>
<dbReference type="InterPro" id="IPR008972">
    <property type="entry name" value="Cupredoxin"/>
</dbReference>
<dbReference type="PRINTS" id="PR00155">
    <property type="entry name" value="AMICYANIN"/>
</dbReference>
<keyword evidence="2" id="KW-0813">Transport</keyword>
<keyword evidence="5" id="KW-0249">Electron transport</keyword>
<evidence type="ECO:0000256" key="7">
    <source>
        <dbReference type="PIRSR" id="PIRSR602386-1"/>
    </source>
</evidence>
<dbReference type="Pfam" id="PF00127">
    <property type="entry name" value="Copper-bind"/>
    <property type="match status" value="1"/>
</dbReference>
<dbReference type="GO" id="GO:0009055">
    <property type="term" value="F:electron transfer activity"/>
    <property type="evidence" value="ECO:0007669"/>
    <property type="project" value="InterPro"/>
</dbReference>
<keyword evidence="3 7" id="KW-0479">Metal-binding</keyword>
<evidence type="ECO:0000259" key="9">
    <source>
        <dbReference type="Pfam" id="PF00127"/>
    </source>
</evidence>
<dbReference type="InterPro" id="IPR000923">
    <property type="entry name" value="BlueCu_1"/>
</dbReference>
<reference evidence="10 11" key="1">
    <citation type="journal article" date="2018" name="Appl. Microbiol. Biotechnol.">
        <title>Co-cultivation of the strictly anaerobic methanogen Methanosarcina barkeri with aerobic methanotrophs in an oxygen-limited membrane bioreactor.</title>
        <authorList>
            <person name="In 't Zandt M.H."/>
            <person name="van den Bosch T.J.M."/>
            <person name="Rijkers R."/>
            <person name="van Kessel M.A.H.J."/>
            <person name="Jetten M.S.M."/>
            <person name="Welte C.U."/>
        </authorList>
    </citation>
    <scope>NUCLEOTIDE SEQUENCE [LARGE SCALE GENOMIC DNA]</scope>
    <source>
        <strain evidence="10 11">DSM 17706</strain>
    </source>
</reference>
<dbReference type="Gene3D" id="2.60.40.420">
    <property type="entry name" value="Cupredoxins - blue copper proteins"/>
    <property type="match status" value="1"/>
</dbReference>
<evidence type="ECO:0000313" key="11">
    <source>
        <dbReference type="Proteomes" id="UP000245137"/>
    </source>
</evidence>
<dbReference type="AlphaFoldDB" id="A0A2U1STH6"/>
<dbReference type="InterPro" id="IPR002386">
    <property type="entry name" value="Amicyanin/Pseudoazurin"/>
</dbReference>
<dbReference type="GO" id="GO:0042597">
    <property type="term" value="C:periplasmic space"/>
    <property type="evidence" value="ECO:0007669"/>
    <property type="project" value="UniProtKB-SubCell"/>
</dbReference>
<feature type="binding site" evidence="7">
    <location>
        <position position="111"/>
    </location>
    <ligand>
        <name>Cu cation</name>
        <dbReference type="ChEBI" id="CHEBI:23378"/>
    </ligand>
</feature>
<evidence type="ECO:0000256" key="4">
    <source>
        <dbReference type="ARBA" id="ARBA00022764"/>
    </source>
</evidence>
<evidence type="ECO:0000256" key="3">
    <source>
        <dbReference type="ARBA" id="ARBA00022723"/>
    </source>
</evidence>
<comment type="cofactor">
    <cofactor evidence="7">
        <name>Cu cation</name>
        <dbReference type="ChEBI" id="CHEBI:23378"/>
    </cofactor>
    <text evidence="7">Binds 1 copper ion per subunit.</text>
</comment>
<evidence type="ECO:0000256" key="8">
    <source>
        <dbReference type="SAM" id="SignalP"/>
    </source>
</evidence>
<gene>
    <name evidence="10" type="ORF">C5689_05570</name>
</gene>
<feature type="binding site" evidence="7">
    <location>
        <position position="114"/>
    </location>
    <ligand>
        <name>Cu cation</name>
        <dbReference type="ChEBI" id="CHEBI:23378"/>
    </ligand>
</feature>
<comment type="caution">
    <text evidence="10">The sequence shown here is derived from an EMBL/GenBank/DDBJ whole genome shotgun (WGS) entry which is preliminary data.</text>
</comment>
<keyword evidence="4" id="KW-0574">Periplasm</keyword>
<dbReference type="EMBL" id="PUIV01000005">
    <property type="protein sequence ID" value="PWB94914.1"/>
    <property type="molecule type" value="Genomic_DNA"/>
</dbReference>
<dbReference type="InterPro" id="IPR052721">
    <property type="entry name" value="ET_Amicyanin"/>
</dbReference>
<dbReference type="PANTHER" id="PTHR36507:SF1">
    <property type="entry name" value="BLL1555 PROTEIN"/>
    <property type="match status" value="1"/>
</dbReference>
<dbReference type="PANTHER" id="PTHR36507">
    <property type="entry name" value="BLL1555 PROTEIN"/>
    <property type="match status" value="1"/>
</dbReference>
<name>A0A2U1STH6_METSR</name>
<feature type="domain" description="Blue (type 1) copper" evidence="9">
    <location>
        <begin position="39"/>
        <end position="123"/>
    </location>
</feature>
<feature type="chain" id="PRO_5015730628" description="Blue (type 1) copper domain-containing protein" evidence="8">
    <location>
        <begin position="41"/>
        <end position="125"/>
    </location>
</feature>
<keyword evidence="6 7" id="KW-0186">Copper</keyword>